<name>A0A644V892_9ZZZZ</name>
<evidence type="ECO:0000313" key="1">
    <source>
        <dbReference type="EMBL" id="MPL87554.1"/>
    </source>
</evidence>
<comment type="caution">
    <text evidence="1">The sequence shown here is derived from an EMBL/GenBank/DDBJ whole genome shotgun (WGS) entry which is preliminary data.</text>
</comment>
<accession>A0A644V892</accession>
<reference evidence="1" key="1">
    <citation type="submission" date="2019-08" db="EMBL/GenBank/DDBJ databases">
        <authorList>
            <person name="Kucharzyk K."/>
            <person name="Murdoch R.W."/>
            <person name="Higgins S."/>
            <person name="Loffler F."/>
        </authorList>
    </citation>
    <scope>NUCLEOTIDE SEQUENCE</scope>
</reference>
<proteinExistence type="predicted"/>
<sequence length="499" mass="55530">MNVGKYLIVLALSLILLPDVSLANRGKIKILEKLYTEKAPPDKMKAEVADKWIRHNQMVDLVEAGYLSRIQDLAYKIGNNQNLEVDQNAANTMKNFILSASFHCIPDELPDGVENEDSPGIKASYYFVFHFELSDPHTNVIIGMYKVDGKFTSATRLSAHEQAELALKLLDEPGIPTIDQIEADITAKADYHAAKIRYAGTATANGENTGMVTVSGIRSNVIGEAKSNPISAFELRCEKGKFKKTNARFVRFEGNEYFHGGPNSISFDYETYNCADFEDDKTEEKFTLVQISRFAGRIDEKVVQEETIEFNCGSYNITAHYSAPGFADAKVVWKNVSVLIPDDFSKIPVYKAKDFENDDVPEVIVPYAINIPGYGLEYYLSECMEELEIPEIISLRAGQPGAVLWIEKGEDALNKCSVEKTPENPFVHLVLQFDLYIGETEGDGEQIAVGTDSEFPNAYTFPWKSIEPEILEKLQAGQFAGKKLSNSAGATLTITFDPK</sequence>
<gene>
    <name evidence="1" type="ORF">SDC9_33555</name>
</gene>
<protein>
    <submittedName>
        <fullName evidence="1">Uncharacterized protein</fullName>
    </submittedName>
</protein>
<dbReference type="EMBL" id="VSSQ01000241">
    <property type="protein sequence ID" value="MPL87554.1"/>
    <property type="molecule type" value="Genomic_DNA"/>
</dbReference>
<dbReference type="AlphaFoldDB" id="A0A644V892"/>
<organism evidence="1">
    <name type="scientific">bioreactor metagenome</name>
    <dbReference type="NCBI Taxonomy" id="1076179"/>
    <lineage>
        <taxon>unclassified sequences</taxon>
        <taxon>metagenomes</taxon>
        <taxon>ecological metagenomes</taxon>
    </lineage>
</organism>